<evidence type="ECO:0000256" key="7">
    <source>
        <dbReference type="HAMAP-Rule" id="MF_01142"/>
    </source>
</evidence>
<protein>
    <recommendedName>
        <fullName evidence="7">Antiholin-like protein LrgB</fullName>
    </recommendedName>
</protein>
<comment type="subcellular location">
    <subcellularLocation>
        <location evidence="7">Cell membrane</location>
        <topology evidence="7">Multi-pass membrane protein</topology>
    </subcellularLocation>
    <subcellularLocation>
        <location evidence="1">Membrane</location>
        <topology evidence="1">Multi-pass membrane protein</topology>
    </subcellularLocation>
</comment>
<dbReference type="GO" id="GO:0012501">
    <property type="term" value="P:programmed cell death"/>
    <property type="evidence" value="ECO:0007669"/>
    <property type="project" value="UniProtKB-UniRule"/>
</dbReference>
<dbReference type="PANTHER" id="PTHR30249:SF0">
    <property type="entry name" value="PLASTIDAL GLYCOLATE_GLYCERATE TRANSLOCATOR 1, CHLOROPLASTIC"/>
    <property type="match status" value="1"/>
</dbReference>
<comment type="similarity">
    <text evidence="7">Belongs to the CidB/LrgB family. LrgB subfamily.</text>
</comment>
<sequence>MLDHLGVNTVYFGILLTIVPFVIGQILFKKSNGFFLFAPLFVGMVFGIAFLAITGIDFDTYNKGGSIISFFLEPATICFAIPLYKKRDVLQKYWLHIIGGIALGTTGAIFGIYGVAKLFGFGKEIIASMLPQAATTAIALPVSDGIGGIPELTSLAVILNAVIIYALGNKMLRFFRISNPIARGLALGTSGHALGVSAATELGETETSMASIALVIVGVIVVVIIPILTPILLGV</sequence>
<evidence type="ECO:0000313" key="9">
    <source>
        <dbReference type="Proteomes" id="UP000249808"/>
    </source>
</evidence>
<feature type="transmembrane region" description="Helical" evidence="7">
    <location>
        <begin position="65"/>
        <end position="84"/>
    </location>
</feature>
<proteinExistence type="inferred from homology"/>
<dbReference type="GO" id="GO:0005886">
    <property type="term" value="C:plasma membrane"/>
    <property type="evidence" value="ECO:0007669"/>
    <property type="project" value="UniProtKB-SubCell"/>
</dbReference>
<feature type="transmembrane region" description="Helical" evidence="7">
    <location>
        <begin position="6"/>
        <end position="27"/>
    </location>
</feature>
<dbReference type="Proteomes" id="UP000249808">
    <property type="component" value="Unassembled WGS sequence"/>
</dbReference>
<accession>A0A327ZR78</accession>
<keyword evidence="4 7" id="KW-0204">Cytolysis</keyword>
<dbReference type="AlphaFoldDB" id="A0A327ZR78"/>
<keyword evidence="2 7" id="KW-1003">Cell membrane</keyword>
<dbReference type="NCBIfam" id="NF003291">
    <property type="entry name" value="PRK04288.1"/>
    <property type="match status" value="1"/>
</dbReference>
<evidence type="ECO:0000256" key="3">
    <source>
        <dbReference type="ARBA" id="ARBA00022692"/>
    </source>
</evidence>
<name>A0A327ZR78_9STAP</name>
<dbReference type="GO" id="GO:0031640">
    <property type="term" value="P:killing of cells of another organism"/>
    <property type="evidence" value="ECO:0007669"/>
    <property type="project" value="UniProtKB-KW"/>
</dbReference>
<feature type="transmembrane region" description="Helical" evidence="7">
    <location>
        <begin position="93"/>
        <end position="116"/>
    </location>
</feature>
<dbReference type="Pfam" id="PF04172">
    <property type="entry name" value="LrgB"/>
    <property type="match status" value="1"/>
</dbReference>
<dbReference type="HAMAP" id="MF_01142">
    <property type="entry name" value="LrgB"/>
    <property type="match status" value="1"/>
</dbReference>
<keyword evidence="3 7" id="KW-0812">Transmembrane</keyword>
<gene>
    <name evidence="7" type="primary">lrgB</name>
    <name evidence="8" type="ORF">BHU61_08435</name>
</gene>
<feature type="transmembrane region" description="Helical" evidence="7">
    <location>
        <begin position="212"/>
        <end position="233"/>
    </location>
</feature>
<dbReference type="EMBL" id="PZJH01000003">
    <property type="protein sequence ID" value="RAK44792.1"/>
    <property type="molecule type" value="Genomic_DNA"/>
</dbReference>
<dbReference type="GO" id="GO:0019835">
    <property type="term" value="P:cytolysis"/>
    <property type="evidence" value="ECO:0007669"/>
    <property type="project" value="UniProtKB-UniRule"/>
</dbReference>
<comment type="function">
    <text evidence="7">Inhibits the expression or activity of extracellular murein hydrolases by interacting, possibly with LrgA, with the holin-like protein CidA. The LrgAB and CidA proteins may affect the proton motive force of the membrane. May be involved in programmed cell death (PCD), possibly triggering PCD in response to antibiotics and environmental stresses.</text>
</comment>
<keyword evidence="9" id="KW-1185">Reference proteome</keyword>
<dbReference type="InterPro" id="IPR024891">
    <property type="entry name" value="Antiholin-like_LrgB"/>
</dbReference>
<evidence type="ECO:0000313" key="8">
    <source>
        <dbReference type="EMBL" id="RAK44792.1"/>
    </source>
</evidence>
<dbReference type="PANTHER" id="PTHR30249">
    <property type="entry name" value="PUTATIVE SEROTONIN TRANSPORTER"/>
    <property type="match status" value="1"/>
</dbReference>
<evidence type="ECO:0000256" key="2">
    <source>
        <dbReference type="ARBA" id="ARBA00022475"/>
    </source>
</evidence>
<comment type="caution">
    <text evidence="8">The sequence shown here is derived from an EMBL/GenBank/DDBJ whole genome shotgun (WGS) entry which is preliminary data.</text>
</comment>
<evidence type="ECO:0000256" key="6">
    <source>
        <dbReference type="ARBA" id="ARBA00023136"/>
    </source>
</evidence>
<dbReference type="RefSeq" id="WP_111716242.1">
    <property type="nucleotide sequence ID" value="NZ_CP073819.1"/>
</dbReference>
<evidence type="ECO:0000256" key="5">
    <source>
        <dbReference type="ARBA" id="ARBA00022989"/>
    </source>
</evidence>
<feature type="transmembrane region" description="Helical" evidence="7">
    <location>
        <begin position="149"/>
        <end position="168"/>
    </location>
</feature>
<reference evidence="8 9" key="1">
    <citation type="journal article" date="2018" name="Front. Microbiol.">
        <title>Description and Comparative Genomics of Macrococcus caseolyticus subsp. hominis subsp. nov., Macrococcus goetzii sp. nov., Macrococcus epidermidis sp. nov., and Macrococcus bohemicus sp. nov., Novel Macrococci From Human Clinical Material With Virulence Potential and Suspected Uptake of Foreign DNA by Natural Transformation.</title>
        <authorList>
            <person name="Maslanova I."/>
            <person name="Wertheimer Z."/>
            <person name="Sedlacek I."/>
            <person name="Svec P."/>
            <person name="Indrakova A."/>
            <person name="Kovarovic V."/>
            <person name="Schumann P."/>
            <person name="Sproer C."/>
            <person name="Kralova S."/>
            <person name="Sedo O."/>
            <person name="Kristofova L."/>
            <person name="Vrbovska V."/>
            <person name="Fuzik T."/>
            <person name="Petras P."/>
            <person name="Zdrahal Z."/>
            <person name="Ruzickova V."/>
            <person name="Doskar J."/>
            <person name="Pantucek R."/>
        </authorList>
    </citation>
    <scope>NUCLEOTIDE SEQUENCE [LARGE SCALE GENOMIC DNA]</scope>
    <source>
        <strain evidence="8 9">01/688</strain>
    </source>
</reference>
<keyword evidence="6 7" id="KW-0472">Membrane</keyword>
<evidence type="ECO:0000256" key="4">
    <source>
        <dbReference type="ARBA" id="ARBA00022852"/>
    </source>
</evidence>
<keyword evidence="5 7" id="KW-1133">Transmembrane helix</keyword>
<evidence type="ECO:0000256" key="1">
    <source>
        <dbReference type="ARBA" id="ARBA00004141"/>
    </source>
</evidence>
<feature type="transmembrane region" description="Helical" evidence="7">
    <location>
        <begin position="34"/>
        <end position="53"/>
    </location>
</feature>
<organism evidence="8 9">
    <name type="scientific">Macrococcus epidermidis</name>
    <dbReference type="NCBI Taxonomy" id="1902580"/>
    <lineage>
        <taxon>Bacteria</taxon>
        <taxon>Bacillati</taxon>
        <taxon>Bacillota</taxon>
        <taxon>Bacilli</taxon>
        <taxon>Bacillales</taxon>
        <taxon>Staphylococcaceae</taxon>
        <taxon>Macrococcus</taxon>
    </lineage>
</organism>
<dbReference type="InterPro" id="IPR007300">
    <property type="entry name" value="CidB/LrgB"/>
</dbReference>